<sequence length="163" mass="18035">MNYRQVTHPISMQLCVPVEELPDGITLAARRRKPRHLVSGFSFERPGGGTDTTPSGSFRPPGDSFQIREVLEYGAPSGQVSGDIAAAELELLALEVRGLQGLGDTLKVDLLLRMLFVLGTPPGITECGPYHDFPNVLYQLWLIGVATKHLEVLIRRRRTRDMV</sequence>
<dbReference type="Proteomes" id="UP000501690">
    <property type="component" value="Linkage Group LG10"/>
</dbReference>
<reference evidence="1 2" key="1">
    <citation type="submission" date="2019-04" db="EMBL/GenBank/DDBJ databases">
        <title>An improved genome assembly and genetic linkage map for asparagus bean, Vigna unguiculata ssp. sesquipedialis.</title>
        <authorList>
            <person name="Xia Q."/>
            <person name="Zhang R."/>
            <person name="Dong Y."/>
        </authorList>
    </citation>
    <scope>NUCLEOTIDE SEQUENCE [LARGE SCALE GENOMIC DNA]</scope>
    <source>
        <tissue evidence="1">Leaf</tissue>
    </source>
</reference>
<accession>A0A4D6NCM4</accession>
<evidence type="ECO:0000313" key="1">
    <source>
        <dbReference type="EMBL" id="QCE11058.1"/>
    </source>
</evidence>
<keyword evidence="2" id="KW-1185">Reference proteome</keyword>
<gene>
    <name evidence="1" type="ORF">DEO72_LG10g2291</name>
</gene>
<name>A0A4D6NCM4_VIGUN</name>
<dbReference type="EMBL" id="CP039354">
    <property type="protein sequence ID" value="QCE11058.1"/>
    <property type="molecule type" value="Genomic_DNA"/>
</dbReference>
<proteinExistence type="predicted"/>
<protein>
    <submittedName>
        <fullName evidence="1">Uncharacterized protein</fullName>
    </submittedName>
</protein>
<evidence type="ECO:0000313" key="2">
    <source>
        <dbReference type="Proteomes" id="UP000501690"/>
    </source>
</evidence>
<dbReference type="AlphaFoldDB" id="A0A4D6NCM4"/>
<organism evidence="1 2">
    <name type="scientific">Vigna unguiculata</name>
    <name type="common">Cowpea</name>
    <dbReference type="NCBI Taxonomy" id="3917"/>
    <lineage>
        <taxon>Eukaryota</taxon>
        <taxon>Viridiplantae</taxon>
        <taxon>Streptophyta</taxon>
        <taxon>Embryophyta</taxon>
        <taxon>Tracheophyta</taxon>
        <taxon>Spermatophyta</taxon>
        <taxon>Magnoliopsida</taxon>
        <taxon>eudicotyledons</taxon>
        <taxon>Gunneridae</taxon>
        <taxon>Pentapetalae</taxon>
        <taxon>rosids</taxon>
        <taxon>fabids</taxon>
        <taxon>Fabales</taxon>
        <taxon>Fabaceae</taxon>
        <taxon>Papilionoideae</taxon>
        <taxon>50 kb inversion clade</taxon>
        <taxon>NPAAA clade</taxon>
        <taxon>indigoferoid/millettioid clade</taxon>
        <taxon>Phaseoleae</taxon>
        <taxon>Vigna</taxon>
    </lineage>
</organism>